<evidence type="ECO:0000313" key="2">
    <source>
        <dbReference type="Proteomes" id="UP000198724"/>
    </source>
</evidence>
<dbReference type="RefSeq" id="WP_092105835.1">
    <property type="nucleotide sequence ID" value="NZ_FOOT01000018.1"/>
</dbReference>
<evidence type="ECO:0000313" key="1">
    <source>
        <dbReference type="EMBL" id="SFH41011.1"/>
    </source>
</evidence>
<evidence type="ECO:0008006" key="3">
    <source>
        <dbReference type="Google" id="ProtNLM"/>
    </source>
</evidence>
<dbReference type="OrthoDB" id="5500241at2"/>
<dbReference type="STRING" id="1436961.SAMN05421739_11833"/>
<name>A0A1I2ZVA1_9BACT</name>
<dbReference type="SUPFAM" id="SSF56024">
    <property type="entry name" value="Phospholipase D/nuclease"/>
    <property type="match status" value="1"/>
</dbReference>
<protein>
    <recommendedName>
        <fullName evidence="3">PLD-like domain-containing protein</fullName>
    </recommendedName>
</protein>
<keyword evidence="2" id="KW-1185">Reference proteome</keyword>
<accession>A0A1I2ZVA1</accession>
<gene>
    <name evidence="1" type="ORF">SAMN05421739_11833</name>
</gene>
<organism evidence="1 2">
    <name type="scientific">Pontibacter chinhatensis</name>
    <dbReference type="NCBI Taxonomy" id="1436961"/>
    <lineage>
        <taxon>Bacteria</taxon>
        <taxon>Pseudomonadati</taxon>
        <taxon>Bacteroidota</taxon>
        <taxon>Cytophagia</taxon>
        <taxon>Cytophagales</taxon>
        <taxon>Hymenobacteraceae</taxon>
        <taxon>Pontibacter</taxon>
    </lineage>
</organism>
<reference evidence="2" key="1">
    <citation type="submission" date="2016-10" db="EMBL/GenBank/DDBJ databases">
        <authorList>
            <person name="Varghese N."/>
            <person name="Submissions S."/>
        </authorList>
    </citation>
    <scope>NUCLEOTIDE SEQUENCE [LARGE SCALE GENOMIC DNA]</scope>
    <source>
        <strain evidence="2">LP51</strain>
    </source>
</reference>
<proteinExistence type="predicted"/>
<dbReference type="Proteomes" id="UP000198724">
    <property type="component" value="Unassembled WGS sequence"/>
</dbReference>
<dbReference type="EMBL" id="FOOT01000018">
    <property type="protein sequence ID" value="SFH41011.1"/>
    <property type="molecule type" value="Genomic_DNA"/>
</dbReference>
<sequence length="290" mass="33625">MKYIHPMEIASKIMTLIDLSNEQLVIVSPYANFKKWDKMKACLKRAIERGVQIEFYIRDNAETDMGQFAELGIRPIRKENLHAKLYYNEQYGIVTSQNMIRYSDDYSIDIGYETESKEELSQLEDFRKRYLHNGLTNSKVGMESVEPAQQPQENISSAKMNLDQDAVNEIYDSLSKHYPMCSFNRASTYVFSGNLFELVDVMVGSSFIIKFRHNEQLLNQLEGIDLASYSHALIKSVDTEHKSNSYVDFTPAVPVTTKQLIQVYNDLIKDIRPIITRTVEAMPRSKFRLW</sequence>
<dbReference type="AlphaFoldDB" id="A0A1I2ZVA1"/>